<dbReference type="HOGENOM" id="CLU_2648761_0_0_4"/>
<evidence type="ECO:0000313" key="2">
    <source>
        <dbReference type="Proteomes" id="UP000005837"/>
    </source>
</evidence>
<organism evidence="1 2">
    <name type="scientific">Eikenella corrodens ATCC 23834</name>
    <dbReference type="NCBI Taxonomy" id="546274"/>
    <lineage>
        <taxon>Bacteria</taxon>
        <taxon>Pseudomonadati</taxon>
        <taxon>Pseudomonadota</taxon>
        <taxon>Betaproteobacteria</taxon>
        <taxon>Neisseriales</taxon>
        <taxon>Neisseriaceae</taxon>
        <taxon>Eikenella</taxon>
    </lineage>
</organism>
<name>C0DZ30_EIKCO</name>
<dbReference type="Proteomes" id="UP000005837">
    <property type="component" value="Unassembled WGS sequence"/>
</dbReference>
<reference evidence="1 2" key="1">
    <citation type="submission" date="2009-01" db="EMBL/GenBank/DDBJ databases">
        <authorList>
            <person name="Fulton L."/>
            <person name="Clifton S."/>
            <person name="Chinwalla A.T."/>
            <person name="Mitreva M."/>
            <person name="Sodergren E."/>
            <person name="Weinstock G."/>
            <person name="Clifton S."/>
            <person name="Dooling D.J."/>
            <person name="Fulton B."/>
            <person name="Minx P."/>
            <person name="Pepin K.H."/>
            <person name="Johnson M."/>
            <person name="Bhonagiri V."/>
            <person name="Nash W.E."/>
            <person name="Mardis E.R."/>
            <person name="Wilson R.K."/>
        </authorList>
    </citation>
    <scope>NUCLEOTIDE SEQUENCE [LARGE SCALE GENOMIC DNA]</scope>
    <source>
        <strain evidence="1 2">ATCC 23834</strain>
    </source>
</reference>
<accession>C0DZ30</accession>
<dbReference type="EMBL" id="ACEA01000060">
    <property type="protein sequence ID" value="EEG22735.1"/>
    <property type="molecule type" value="Genomic_DNA"/>
</dbReference>
<comment type="caution">
    <text evidence="1">The sequence shown here is derived from an EMBL/GenBank/DDBJ whole genome shotgun (WGS) entry which is preliminary data.</text>
</comment>
<gene>
    <name evidence="1" type="ORF">EIKCOROL_02649</name>
</gene>
<dbReference type="AlphaFoldDB" id="C0DZ30"/>
<proteinExistence type="predicted"/>
<evidence type="ECO:0000313" key="1">
    <source>
        <dbReference type="EMBL" id="EEG22735.1"/>
    </source>
</evidence>
<protein>
    <submittedName>
        <fullName evidence="1">Uncharacterized protein</fullName>
    </submittedName>
</protein>
<sequence>MRQLVHQPGAFDQGSLGEIGAEPVGGKVNMAEGGNGNIAGRQPPRAAVQADAFITQPAAKHAAGEFGFGGGERAGT</sequence>